<feature type="domain" description="Tify" evidence="4">
    <location>
        <begin position="74"/>
        <end position="109"/>
    </location>
</feature>
<name>A0ABC8SDM4_9AQUA</name>
<dbReference type="GO" id="GO:0009611">
    <property type="term" value="P:response to wounding"/>
    <property type="evidence" value="ECO:0007669"/>
    <property type="project" value="UniProtKB-UniRule"/>
</dbReference>
<dbReference type="GO" id="GO:2000022">
    <property type="term" value="P:regulation of jasmonic acid mediated signaling pathway"/>
    <property type="evidence" value="ECO:0007669"/>
    <property type="project" value="UniProtKB-UniRule"/>
</dbReference>
<dbReference type="PANTHER" id="PTHR33077:SF102">
    <property type="entry name" value="PROTEIN TIFY"/>
    <property type="match status" value="1"/>
</dbReference>
<comment type="subcellular location">
    <subcellularLocation>
        <location evidence="2">Nucleus</location>
    </subcellularLocation>
</comment>
<comment type="domain">
    <text evidence="2">The jas domain is required for interaction with COI1.</text>
</comment>
<keyword evidence="2" id="KW-0539">Nucleus</keyword>
<evidence type="ECO:0000256" key="1">
    <source>
        <dbReference type="ARBA" id="ARBA00008614"/>
    </source>
</evidence>
<evidence type="ECO:0000313" key="6">
    <source>
        <dbReference type="Proteomes" id="UP001642360"/>
    </source>
</evidence>
<proteinExistence type="inferred from homology"/>
<comment type="function">
    <text evidence="2">Repressor of jasmonate responses.</text>
</comment>
<dbReference type="EMBL" id="CAUOFW020002680">
    <property type="protein sequence ID" value="CAK9155313.1"/>
    <property type="molecule type" value="Genomic_DNA"/>
</dbReference>
<dbReference type="GO" id="GO:0005634">
    <property type="term" value="C:nucleus"/>
    <property type="evidence" value="ECO:0007669"/>
    <property type="project" value="UniProtKB-SubCell"/>
</dbReference>
<comment type="caution">
    <text evidence="5">The sequence shown here is derived from an EMBL/GenBank/DDBJ whole genome shotgun (WGS) entry which is preliminary data.</text>
</comment>
<dbReference type="InterPro" id="IPR040390">
    <property type="entry name" value="TIFY/JAZ"/>
</dbReference>
<dbReference type="Pfam" id="PF06200">
    <property type="entry name" value="tify"/>
    <property type="match status" value="1"/>
</dbReference>
<dbReference type="Pfam" id="PF09425">
    <property type="entry name" value="Jas_motif"/>
    <property type="match status" value="1"/>
</dbReference>
<evidence type="ECO:0000256" key="2">
    <source>
        <dbReference type="RuleBase" id="RU369065"/>
    </source>
</evidence>
<gene>
    <name evidence="5" type="ORF">ILEXP_LOCUS23712</name>
</gene>
<sequence>MSQRLDLFKKYLFPKATQIIGKSNEEESKAIRRTPPRLLIPPNLVGASRPPSFLERELFPVVKRDLELPTSSDDKSSVAQLTIFYAGTINVYDNVTVDKAQAIMLLAGKNSLSAPVVESTPKIDVTKLVQPSNLPSICKLQADLPIARKHSLQRFLEKRRYRKADSSPYIPSTIAQPKNDEPSTSDDLNDQRSFSPLPFPSRGHFFPIAANKGY</sequence>
<evidence type="ECO:0000256" key="3">
    <source>
        <dbReference type="SAM" id="MobiDB-lite"/>
    </source>
</evidence>
<dbReference type="GO" id="GO:0031347">
    <property type="term" value="P:regulation of defense response"/>
    <property type="evidence" value="ECO:0007669"/>
    <property type="project" value="UniProtKB-UniRule"/>
</dbReference>
<dbReference type="PANTHER" id="PTHR33077">
    <property type="entry name" value="PROTEIN TIFY 4A-RELATED-RELATED"/>
    <property type="match status" value="1"/>
</dbReference>
<evidence type="ECO:0000313" key="5">
    <source>
        <dbReference type="EMBL" id="CAK9155313.1"/>
    </source>
</evidence>
<dbReference type="InterPro" id="IPR010399">
    <property type="entry name" value="Tify_dom"/>
</dbReference>
<protein>
    <recommendedName>
        <fullName evidence="2">Protein TIFY</fullName>
    </recommendedName>
    <alternativeName>
        <fullName evidence="2">Jasmonate ZIM domain-containing protein</fullName>
    </alternativeName>
</protein>
<accession>A0ABC8SDM4</accession>
<comment type="similarity">
    <text evidence="1 2">Belongs to the TIFY/JAZ family.</text>
</comment>
<dbReference type="Proteomes" id="UP001642360">
    <property type="component" value="Unassembled WGS sequence"/>
</dbReference>
<keyword evidence="2" id="KW-1184">Jasmonic acid signaling pathway</keyword>
<feature type="region of interest" description="Disordered" evidence="3">
    <location>
        <begin position="167"/>
        <end position="199"/>
    </location>
</feature>
<organism evidence="5 6">
    <name type="scientific">Ilex paraguariensis</name>
    <name type="common">yerba mate</name>
    <dbReference type="NCBI Taxonomy" id="185542"/>
    <lineage>
        <taxon>Eukaryota</taxon>
        <taxon>Viridiplantae</taxon>
        <taxon>Streptophyta</taxon>
        <taxon>Embryophyta</taxon>
        <taxon>Tracheophyta</taxon>
        <taxon>Spermatophyta</taxon>
        <taxon>Magnoliopsida</taxon>
        <taxon>eudicotyledons</taxon>
        <taxon>Gunneridae</taxon>
        <taxon>Pentapetalae</taxon>
        <taxon>asterids</taxon>
        <taxon>campanulids</taxon>
        <taxon>Aquifoliales</taxon>
        <taxon>Aquifoliaceae</taxon>
        <taxon>Ilex</taxon>
    </lineage>
</organism>
<keyword evidence="6" id="KW-1185">Reference proteome</keyword>
<dbReference type="AlphaFoldDB" id="A0ABC8SDM4"/>
<evidence type="ECO:0000259" key="4">
    <source>
        <dbReference type="PROSITE" id="PS51320"/>
    </source>
</evidence>
<reference evidence="5 6" key="1">
    <citation type="submission" date="2024-02" db="EMBL/GenBank/DDBJ databases">
        <authorList>
            <person name="Vignale AGUSTIN F."/>
            <person name="Sosa J E."/>
            <person name="Modenutti C."/>
        </authorList>
    </citation>
    <scope>NUCLEOTIDE SEQUENCE [LARGE SCALE GENOMIC DNA]</scope>
</reference>
<dbReference type="PROSITE" id="PS51320">
    <property type="entry name" value="TIFY"/>
    <property type="match status" value="1"/>
</dbReference>
<dbReference type="InterPro" id="IPR018467">
    <property type="entry name" value="CCT_CS"/>
</dbReference>
<dbReference type="SMART" id="SM00979">
    <property type="entry name" value="TIFY"/>
    <property type="match status" value="1"/>
</dbReference>